<evidence type="ECO:0000256" key="4">
    <source>
        <dbReference type="ARBA" id="ARBA00022723"/>
    </source>
</evidence>
<dbReference type="OrthoDB" id="5594178at2759"/>
<sequence length="693" mass="79588">MRESNFSFPSLNKACVSITSALYDRRALDCTAVLPLVNSLSHLNYLTATSSRIREILVNDGGLERLTRILHKTNVTRDQLHSWQWTLAFQCIVNMGVRGTQQIRTRLVEVGIVPILVEILNGYLQSIETRKLRDELQAASQQLEHHRLTQDNSNGPQDKHNGGYGNTEDPSQMEEDSNVMLINDPSPSSLPGQEQSPMATNIQYAAMRDQLANSNSSQQVLVSQTSPEHLEASRFMLEKKLEASLKELSSYQYVMFRNDEVSMSLQLLAFLTKYPDLRQKISNLRIYRLTGNVPWLFDKSAKSINVFQLVEKFTYVVSVFQVNYWASTVMCNSCRRDETQDGRRQCANLRCQKWEDHPRQFAKCRRCRKAKYCSKKCQSEAWKSGHRFWCSERQSSVNDDSSTSTTSGPHTSRSQLSLDEHLRRQHQNQHRHVHFHQQAQPQQQVQPQQQQQQQQQQPRRAANVARNEPTVTIDLDPLNPNPEDFGNAQAVVTNQHQNMGPPPQFQLPGFQQQFQQQQQQQQHQALPPQSQQQALPQFQQFQQYQQQQQLQNQQQQPAMGMNPNPGQMFRGQESRRGPLIVGHDQMESLEEAEELIRGDGQAGMVDMNINHHHHLTPTDNNTNGNSAHLSPHQQEQEPPLSPNVAAIQPSNYSQQSQQPWDARVIVRTQQQGRSRRTAQRLRQQQQQTSSSHI</sequence>
<accession>A0A9W7ZUS9</accession>
<feature type="compositionally biased region" description="Low complexity" evidence="8">
    <location>
        <begin position="680"/>
        <end position="693"/>
    </location>
</feature>
<keyword evidence="6" id="KW-0862">Zinc</keyword>
<dbReference type="GO" id="GO:0007163">
    <property type="term" value="P:establishment or maintenance of cell polarity"/>
    <property type="evidence" value="ECO:0007669"/>
    <property type="project" value="TreeGrafter"/>
</dbReference>
<dbReference type="InterPro" id="IPR016024">
    <property type="entry name" value="ARM-type_fold"/>
</dbReference>
<feature type="compositionally biased region" description="Low complexity" evidence="8">
    <location>
        <begin position="395"/>
        <end position="414"/>
    </location>
</feature>
<keyword evidence="11" id="KW-1185">Reference proteome</keyword>
<dbReference type="GO" id="GO:0008270">
    <property type="term" value="F:zinc ion binding"/>
    <property type="evidence" value="ECO:0007669"/>
    <property type="project" value="UniProtKB-KW"/>
</dbReference>
<dbReference type="InterPro" id="IPR051664">
    <property type="entry name" value="MYND-type_zinc_finger"/>
</dbReference>
<name>A0A9W7ZUS9_9FUNG</name>
<feature type="domain" description="MYND-type" evidence="9">
    <location>
        <begin position="331"/>
        <end position="390"/>
    </location>
</feature>
<gene>
    <name evidence="10" type="ORF">H4219_003506</name>
</gene>
<dbReference type="Gene3D" id="6.10.140.2220">
    <property type="match status" value="1"/>
</dbReference>
<keyword evidence="5 7" id="KW-0863">Zinc-finger</keyword>
<dbReference type="PROSITE" id="PS50865">
    <property type="entry name" value="ZF_MYND_2"/>
    <property type="match status" value="1"/>
</dbReference>
<feature type="compositionally biased region" description="Low complexity" evidence="8">
    <location>
        <begin position="648"/>
        <end position="659"/>
    </location>
</feature>
<dbReference type="GO" id="GO:0006511">
    <property type="term" value="P:ubiquitin-dependent protein catabolic process"/>
    <property type="evidence" value="ECO:0007669"/>
    <property type="project" value="TreeGrafter"/>
</dbReference>
<keyword evidence="4" id="KW-0479">Metal-binding</keyword>
<dbReference type="Proteomes" id="UP001150538">
    <property type="component" value="Unassembled WGS sequence"/>
</dbReference>
<keyword evidence="3" id="KW-0963">Cytoplasm</keyword>
<dbReference type="PANTHER" id="PTHR47442:SF1">
    <property type="entry name" value="MYND-TYPE ZINC FINGER PROTEIN MUB1"/>
    <property type="match status" value="1"/>
</dbReference>
<evidence type="ECO:0000313" key="11">
    <source>
        <dbReference type="Proteomes" id="UP001150538"/>
    </source>
</evidence>
<dbReference type="PROSITE" id="PS01360">
    <property type="entry name" value="ZF_MYND_1"/>
    <property type="match status" value="1"/>
</dbReference>
<evidence type="ECO:0000256" key="3">
    <source>
        <dbReference type="ARBA" id="ARBA00022490"/>
    </source>
</evidence>
<feature type="region of interest" description="Disordered" evidence="8">
    <location>
        <begin position="495"/>
        <end position="572"/>
    </location>
</feature>
<feature type="compositionally biased region" description="Low complexity" evidence="8">
    <location>
        <begin position="506"/>
        <end position="558"/>
    </location>
</feature>
<dbReference type="InterPro" id="IPR002893">
    <property type="entry name" value="Znf_MYND"/>
</dbReference>
<comment type="similarity">
    <text evidence="2">Belongs to the MUB1/samB family.</text>
</comment>
<dbReference type="EMBL" id="JANBPU010000086">
    <property type="protein sequence ID" value="KAJ1916924.1"/>
    <property type="molecule type" value="Genomic_DNA"/>
</dbReference>
<evidence type="ECO:0000313" key="10">
    <source>
        <dbReference type="EMBL" id="KAJ1916924.1"/>
    </source>
</evidence>
<proteinExistence type="inferred from homology"/>
<evidence type="ECO:0000259" key="9">
    <source>
        <dbReference type="PROSITE" id="PS50865"/>
    </source>
</evidence>
<feature type="region of interest" description="Disordered" evidence="8">
    <location>
        <begin position="393"/>
        <end position="467"/>
    </location>
</feature>
<feature type="region of interest" description="Disordered" evidence="8">
    <location>
        <begin position="611"/>
        <end position="693"/>
    </location>
</feature>
<organism evidence="10 11">
    <name type="scientific">Mycoemilia scoparia</name>
    <dbReference type="NCBI Taxonomy" id="417184"/>
    <lineage>
        <taxon>Eukaryota</taxon>
        <taxon>Fungi</taxon>
        <taxon>Fungi incertae sedis</taxon>
        <taxon>Zoopagomycota</taxon>
        <taxon>Kickxellomycotina</taxon>
        <taxon>Kickxellomycetes</taxon>
        <taxon>Kickxellales</taxon>
        <taxon>Kickxellaceae</taxon>
        <taxon>Mycoemilia</taxon>
    </lineage>
</organism>
<dbReference type="GO" id="GO:1990304">
    <property type="term" value="C:MUB1-RAD6-UBR2 ubiquitin ligase complex"/>
    <property type="evidence" value="ECO:0007669"/>
    <property type="project" value="TreeGrafter"/>
</dbReference>
<comment type="subcellular location">
    <subcellularLocation>
        <location evidence="1">Cytoplasm</location>
    </subcellularLocation>
</comment>
<evidence type="ECO:0000256" key="8">
    <source>
        <dbReference type="SAM" id="MobiDB-lite"/>
    </source>
</evidence>
<dbReference type="SUPFAM" id="SSF48371">
    <property type="entry name" value="ARM repeat"/>
    <property type="match status" value="1"/>
</dbReference>
<evidence type="ECO:0000256" key="6">
    <source>
        <dbReference type="ARBA" id="ARBA00022833"/>
    </source>
</evidence>
<reference evidence="10" key="1">
    <citation type="submission" date="2022-07" db="EMBL/GenBank/DDBJ databases">
        <title>Phylogenomic reconstructions and comparative analyses of Kickxellomycotina fungi.</title>
        <authorList>
            <person name="Reynolds N.K."/>
            <person name="Stajich J.E."/>
            <person name="Barry K."/>
            <person name="Grigoriev I.V."/>
            <person name="Crous P."/>
            <person name="Smith M.E."/>
        </authorList>
    </citation>
    <scope>NUCLEOTIDE SEQUENCE</scope>
    <source>
        <strain evidence="10">NBRC 100468</strain>
    </source>
</reference>
<feature type="compositionally biased region" description="Basic residues" evidence="8">
    <location>
        <begin position="423"/>
        <end position="435"/>
    </location>
</feature>
<feature type="compositionally biased region" description="Polar residues" evidence="8">
    <location>
        <begin position="617"/>
        <end position="633"/>
    </location>
</feature>
<dbReference type="GO" id="GO:0005737">
    <property type="term" value="C:cytoplasm"/>
    <property type="evidence" value="ECO:0007669"/>
    <property type="project" value="UniProtKB-SubCell"/>
</dbReference>
<evidence type="ECO:0000256" key="5">
    <source>
        <dbReference type="ARBA" id="ARBA00022771"/>
    </source>
</evidence>
<dbReference type="PANTHER" id="PTHR47442">
    <property type="entry name" value="MYND-TYPE ZINC FINGER PROTEIN MUB1"/>
    <property type="match status" value="1"/>
</dbReference>
<dbReference type="AlphaFoldDB" id="A0A9W7ZUS9"/>
<evidence type="ECO:0000256" key="1">
    <source>
        <dbReference type="ARBA" id="ARBA00004496"/>
    </source>
</evidence>
<comment type="caution">
    <text evidence="10">The sequence shown here is derived from an EMBL/GenBank/DDBJ whole genome shotgun (WGS) entry which is preliminary data.</text>
</comment>
<evidence type="ECO:0000256" key="7">
    <source>
        <dbReference type="PROSITE-ProRule" id="PRU00134"/>
    </source>
</evidence>
<feature type="region of interest" description="Disordered" evidence="8">
    <location>
        <begin position="138"/>
        <end position="174"/>
    </location>
</feature>
<protein>
    <recommendedName>
        <fullName evidence="9">MYND-type domain-containing protein</fullName>
    </recommendedName>
</protein>
<dbReference type="SUPFAM" id="SSF144232">
    <property type="entry name" value="HIT/MYND zinc finger-like"/>
    <property type="match status" value="1"/>
</dbReference>
<feature type="compositionally biased region" description="Low complexity" evidence="8">
    <location>
        <begin position="436"/>
        <end position="458"/>
    </location>
</feature>
<evidence type="ECO:0000256" key="2">
    <source>
        <dbReference type="ARBA" id="ARBA00010655"/>
    </source>
</evidence>